<sequence>TDHDSFPGVTLRLEGAVEEIFPVAVKAAL</sequence>
<proteinExistence type="predicted"/>
<protein>
    <submittedName>
        <fullName evidence="1">Uncharacterized protein</fullName>
    </submittedName>
</protein>
<accession>A0A383EUY6</accession>
<gene>
    <name evidence="1" type="ORF">METZ01_LOCUS513077</name>
</gene>
<name>A0A383EUY6_9ZZZZ</name>
<reference evidence="1" key="1">
    <citation type="submission" date="2018-05" db="EMBL/GenBank/DDBJ databases">
        <authorList>
            <person name="Lanie J.A."/>
            <person name="Ng W.-L."/>
            <person name="Kazmierczak K.M."/>
            <person name="Andrzejewski T.M."/>
            <person name="Davidsen T.M."/>
            <person name="Wayne K.J."/>
            <person name="Tettelin H."/>
            <person name="Glass J.I."/>
            <person name="Rusch D."/>
            <person name="Podicherti R."/>
            <person name="Tsui H.-C.T."/>
            <person name="Winkler M.E."/>
        </authorList>
    </citation>
    <scope>NUCLEOTIDE SEQUENCE</scope>
</reference>
<dbReference type="AlphaFoldDB" id="A0A383EUY6"/>
<evidence type="ECO:0000313" key="1">
    <source>
        <dbReference type="EMBL" id="SVE60223.1"/>
    </source>
</evidence>
<feature type="non-terminal residue" evidence="1">
    <location>
        <position position="1"/>
    </location>
</feature>
<organism evidence="1">
    <name type="scientific">marine metagenome</name>
    <dbReference type="NCBI Taxonomy" id="408172"/>
    <lineage>
        <taxon>unclassified sequences</taxon>
        <taxon>metagenomes</taxon>
        <taxon>ecological metagenomes</taxon>
    </lineage>
</organism>
<dbReference type="EMBL" id="UINC01228773">
    <property type="protein sequence ID" value="SVE60223.1"/>
    <property type="molecule type" value="Genomic_DNA"/>
</dbReference>